<dbReference type="EMBL" id="UZAG01019435">
    <property type="protein sequence ID" value="VDO43721.1"/>
    <property type="molecule type" value="Genomic_DNA"/>
</dbReference>
<dbReference type="GO" id="GO:0005524">
    <property type="term" value="F:ATP binding"/>
    <property type="evidence" value="ECO:0007669"/>
    <property type="project" value="UniProtKB-UniRule"/>
</dbReference>
<keyword evidence="3" id="KW-1185">Reference proteome</keyword>
<dbReference type="AlphaFoldDB" id="A0A0R3R411"/>
<dbReference type="WBParaSite" id="BTMF_0001475101-mRNA-1">
    <property type="protein sequence ID" value="BTMF_0001475101-mRNA-1"/>
    <property type="gene ID" value="BTMF_0001475101"/>
</dbReference>
<organism evidence="4">
    <name type="scientific">Brugia timori</name>
    <dbReference type="NCBI Taxonomy" id="42155"/>
    <lineage>
        <taxon>Eukaryota</taxon>
        <taxon>Metazoa</taxon>
        <taxon>Ecdysozoa</taxon>
        <taxon>Nematoda</taxon>
        <taxon>Chromadorea</taxon>
        <taxon>Rhabditida</taxon>
        <taxon>Spirurina</taxon>
        <taxon>Spiruromorpha</taxon>
        <taxon>Filarioidea</taxon>
        <taxon>Onchocercidae</taxon>
        <taxon>Brugia</taxon>
    </lineage>
</organism>
<dbReference type="STRING" id="42155.A0A0R3R411"/>
<evidence type="ECO:0000256" key="1">
    <source>
        <dbReference type="PROSITE-ProRule" id="PRU10141"/>
    </source>
</evidence>
<name>A0A0R3R411_9BILA</name>
<proteinExistence type="predicted"/>
<dbReference type="SUPFAM" id="SSF56112">
    <property type="entry name" value="Protein kinase-like (PK-like)"/>
    <property type="match status" value="1"/>
</dbReference>
<dbReference type="InterPro" id="IPR017441">
    <property type="entry name" value="Protein_kinase_ATP_BS"/>
</dbReference>
<keyword evidence="1" id="KW-0547">Nucleotide-binding</keyword>
<evidence type="ECO:0000313" key="2">
    <source>
        <dbReference type="EMBL" id="VDO43721.1"/>
    </source>
</evidence>
<keyword evidence="1" id="KW-0067">ATP-binding</keyword>
<dbReference type="Proteomes" id="UP000280834">
    <property type="component" value="Unassembled WGS sequence"/>
</dbReference>
<reference evidence="2 3" key="2">
    <citation type="submission" date="2018-11" db="EMBL/GenBank/DDBJ databases">
        <authorList>
            <consortium name="Pathogen Informatics"/>
        </authorList>
    </citation>
    <scope>NUCLEOTIDE SEQUENCE [LARGE SCALE GENOMIC DNA]</scope>
</reference>
<dbReference type="PROSITE" id="PS00107">
    <property type="entry name" value="PROTEIN_KINASE_ATP"/>
    <property type="match status" value="1"/>
</dbReference>
<evidence type="ECO:0000313" key="3">
    <source>
        <dbReference type="Proteomes" id="UP000280834"/>
    </source>
</evidence>
<dbReference type="InterPro" id="IPR011009">
    <property type="entry name" value="Kinase-like_dom_sf"/>
</dbReference>
<dbReference type="Gene3D" id="3.30.200.20">
    <property type="entry name" value="Phosphorylase Kinase, domain 1"/>
    <property type="match status" value="1"/>
</dbReference>
<accession>A0A0R3R411</accession>
<sequence length="88" mass="9886">MVEINPNPEEDAMKIVYLHPGDVLGDWTVLDKIGEGGFGAVYLVKDSKGNECAMKTESVKATAKVNVYRVEQFKLIFTKTMIFFKAIR</sequence>
<evidence type="ECO:0000313" key="4">
    <source>
        <dbReference type="WBParaSite" id="BTMF_0001475101-mRNA-1"/>
    </source>
</evidence>
<reference evidence="4" key="1">
    <citation type="submission" date="2017-02" db="UniProtKB">
        <authorList>
            <consortium name="WormBaseParasite"/>
        </authorList>
    </citation>
    <scope>IDENTIFICATION</scope>
</reference>
<protein>
    <submittedName>
        <fullName evidence="4">Protein kinase domain-containing protein</fullName>
    </submittedName>
</protein>
<feature type="binding site" evidence="1">
    <location>
        <position position="55"/>
    </location>
    <ligand>
        <name>ATP</name>
        <dbReference type="ChEBI" id="CHEBI:30616"/>
    </ligand>
</feature>
<gene>
    <name evidence="2" type="ORF">BTMF_LOCUS12747</name>
</gene>